<proteinExistence type="predicted"/>
<organism evidence="1 2">
    <name type="scientific">Clonostachys rhizophaga</name>
    <dbReference type="NCBI Taxonomy" id="160324"/>
    <lineage>
        <taxon>Eukaryota</taxon>
        <taxon>Fungi</taxon>
        <taxon>Dikarya</taxon>
        <taxon>Ascomycota</taxon>
        <taxon>Pezizomycotina</taxon>
        <taxon>Sordariomycetes</taxon>
        <taxon>Hypocreomycetidae</taxon>
        <taxon>Hypocreales</taxon>
        <taxon>Bionectriaceae</taxon>
        <taxon>Clonostachys</taxon>
    </lineage>
</organism>
<dbReference type="AlphaFoldDB" id="A0A9N9V802"/>
<evidence type="ECO:0000313" key="2">
    <source>
        <dbReference type="Proteomes" id="UP000696573"/>
    </source>
</evidence>
<gene>
    <name evidence="1" type="ORF">CRHIZ90672A_00018888</name>
</gene>
<dbReference type="EMBL" id="CABFNQ020000540">
    <property type="protein sequence ID" value="CAH0018679.1"/>
    <property type="molecule type" value="Genomic_DNA"/>
</dbReference>
<evidence type="ECO:0000313" key="1">
    <source>
        <dbReference type="EMBL" id="CAH0018679.1"/>
    </source>
</evidence>
<keyword evidence="2" id="KW-1185">Reference proteome</keyword>
<dbReference type="OrthoDB" id="5068804at2759"/>
<dbReference type="Proteomes" id="UP000696573">
    <property type="component" value="Unassembled WGS sequence"/>
</dbReference>
<reference evidence="1" key="1">
    <citation type="submission" date="2021-10" db="EMBL/GenBank/DDBJ databases">
        <authorList>
            <person name="Piombo E."/>
        </authorList>
    </citation>
    <scope>NUCLEOTIDE SEQUENCE</scope>
</reference>
<comment type="caution">
    <text evidence="1">The sequence shown here is derived from an EMBL/GenBank/DDBJ whole genome shotgun (WGS) entry which is preliminary data.</text>
</comment>
<sequence>MASSKARLETAQQSLHENGFFELPDCEVGDHIAVFQSKGFPYGTIFALELLIEAVIFDPRIRDILHAYSDDFILGHHLRYTAKPGRFFRFWAGGPNTRRLFVVHQWAKGSRVDYWIGSHKVALPVLQPQGENMEPLHENDRESLVEAGCKPQQFYFPEGGLIITDARISFDRKAGYELANVFFPRDLLPKLPMQLPYSPEMERKVKNMREKSGTLGVNFEIRYPTQT</sequence>
<protein>
    <submittedName>
        <fullName evidence="1">Uncharacterized protein</fullName>
    </submittedName>
</protein>
<accession>A0A9N9V802</accession>
<name>A0A9N9V802_9HYPO</name>